<evidence type="ECO:0000256" key="2">
    <source>
        <dbReference type="ARBA" id="ARBA00022679"/>
    </source>
</evidence>
<dbReference type="Proteomes" id="UP000245168">
    <property type="component" value="Unassembled WGS sequence"/>
</dbReference>
<dbReference type="GO" id="GO:0016757">
    <property type="term" value="F:glycosyltransferase activity"/>
    <property type="evidence" value="ECO:0007669"/>
    <property type="project" value="UniProtKB-KW"/>
</dbReference>
<evidence type="ECO:0000259" key="4">
    <source>
        <dbReference type="Pfam" id="PF13439"/>
    </source>
</evidence>
<dbReference type="OrthoDB" id="5147801at2"/>
<name>A0A2U2BWM8_9PROT</name>
<evidence type="ECO:0000313" key="5">
    <source>
        <dbReference type="EMBL" id="PWE18425.1"/>
    </source>
</evidence>
<dbReference type="Pfam" id="PF13439">
    <property type="entry name" value="Glyco_transf_4"/>
    <property type="match status" value="1"/>
</dbReference>
<organism evidence="5 6">
    <name type="scientific">Marinicauda salina</name>
    <dbReference type="NCBI Taxonomy" id="2135793"/>
    <lineage>
        <taxon>Bacteria</taxon>
        <taxon>Pseudomonadati</taxon>
        <taxon>Pseudomonadota</taxon>
        <taxon>Alphaproteobacteria</taxon>
        <taxon>Maricaulales</taxon>
        <taxon>Maricaulaceae</taxon>
        <taxon>Marinicauda</taxon>
    </lineage>
</organism>
<dbReference type="PANTHER" id="PTHR12526">
    <property type="entry name" value="GLYCOSYLTRANSFERASE"/>
    <property type="match status" value="1"/>
</dbReference>
<dbReference type="InterPro" id="IPR028098">
    <property type="entry name" value="Glyco_trans_4-like_N"/>
</dbReference>
<comment type="caution">
    <text evidence="5">The sequence shown here is derived from an EMBL/GenBank/DDBJ whole genome shotgun (WGS) entry which is preliminary data.</text>
</comment>
<keyword evidence="2 5" id="KW-0808">Transferase</keyword>
<proteinExistence type="predicted"/>
<dbReference type="RefSeq" id="WP_109251700.1">
    <property type="nucleotide sequence ID" value="NZ_QEXV01000001.1"/>
</dbReference>
<evidence type="ECO:0000259" key="3">
    <source>
        <dbReference type="Pfam" id="PF00534"/>
    </source>
</evidence>
<dbReference type="Gene3D" id="3.40.50.2000">
    <property type="entry name" value="Glycogen Phosphorylase B"/>
    <property type="match status" value="2"/>
</dbReference>
<reference evidence="6" key="1">
    <citation type="submission" date="2018-05" db="EMBL/GenBank/DDBJ databases">
        <authorList>
            <person name="Liu B.-T."/>
        </authorList>
    </citation>
    <scope>NUCLEOTIDE SEQUENCE [LARGE SCALE GENOMIC DNA]</scope>
    <source>
        <strain evidence="6">WD6-1</strain>
    </source>
</reference>
<dbReference type="PANTHER" id="PTHR12526:SF510">
    <property type="entry name" value="D-INOSITOL 3-PHOSPHATE GLYCOSYLTRANSFERASE"/>
    <property type="match status" value="1"/>
</dbReference>
<dbReference type="AlphaFoldDB" id="A0A2U2BWM8"/>
<dbReference type="SUPFAM" id="SSF53756">
    <property type="entry name" value="UDP-Glycosyltransferase/glycogen phosphorylase"/>
    <property type="match status" value="1"/>
</dbReference>
<keyword evidence="6" id="KW-1185">Reference proteome</keyword>
<feature type="domain" description="Glycosyl transferase family 1" evidence="3">
    <location>
        <begin position="182"/>
        <end position="345"/>
    </location>
</feature>
<protein>
    <submittedName>
        <fullName evidence="5">Glycosyl transferase</fullName>
    </submittedName>
</protein>
<dbReference type="EMBL" id="QEXV01000001">
    <property type="protein sequence ID" value="PWE18425.1"/>
    <property type="molecule type" value="Genomic_DNA"/>
</dbReference>
<sequence length="369" mass="39034">MNILQIIPELEAGGAERTTLEVAEAVSAEGGRALVASEGGRLEAELAALGGELIRLPVKSKNPWTIWRNAARLARLIEREGVDLVHARSRAPAWSAMWAARRAGRPFVTTYHGAYNARSGLKRWYNSVMARGDRVIANSEFIAGHVAAEHAVPADRVAVIPRGVDLERFDPDALDPGRAAALRRDWGVGDEEILVLLPARLTAWKGQTLAIEALAGRDGVVLVCAGDAQGRAGYVEELRNLAGARGVALRLPGHVADMPAAFAAADLVLTPSLEPEAFGRTAAEAQAMGRIVIAADHGGAREVVDAGETGWRVAPGDAAALGAAIDAALGLSPEARAAMGGAGRRRVLERFSKSALQESTLRVYRELID</sequence>
<evidence type="ECO:0000313" key="6">
    <source>
        <dbReference type="Proteomes" id="UP000245168"/>
    </source>
</evidence>
<keyword evidence="1" id="KW-0328">Glycosyltransferase</keyword>
<dbReference type="Pfam" id="PF00534">
    <property type="entry name" value="Glycos_transf_1"/>
    <property type="match status" value="1"/>
</dbReference>
<gene>
    <name evidence="5" type="ORF">DDZ18_02120</name>
</gene>
<evidence type="ECO:0000256" key="1">
    <source>
        <dbReference type="ARBA" id="ARBA00022676"/>
    </source>
</evidence>
<dbReference type="CDD" id="cd03819">
    <property type="entry name" value="GT4_WavL-like"/>
    <property type="match status" value="1"/>
</dbReference>
<dbReference type="InterPro" id="IPR001296">
    <property type="entry name" value="Glyco_trans_1"/>
</dbReference>
<accession>A0A2U2BWM8</accession>
<feature type="domain" description="Glycosyltransferase subfamily 4-like N-terminal" evidence="4">
    <location>
        <begin position="13"/>
        <end position="168"/>
    </location>
</feature>